<evidence type="ECO:0000256" key="5">
    <source>
        <dbReference type="ARBA" id="ARBA00023242"/>
    </source>
</evidence>
<evidence type="ECO:0000259" key="6">
    <source>
        <dbReference type="Pfam" id="PF00010"/>
    </source>
</evidence>
<protein>
    <recommendedName>
        <fullName evidence="6">BHLH domain-containing protein</fullName>
    </recommendedName>
</protein>
<dbReference type="SUPFAM" id="SSF47459">
    <property type="entry name" value="HLH, helix-loop-helix DNA-binding domain"/>
    <property type="match status" value="1"/>
</dbReference>
<dbReference type="InterPro" id="IPR036638">
    <property type="entry name" value="HLH_DNA-bd_sf"/>
</dbReference>
<dbReference type="GO" id="GO:0005634">
    <property type="term" value="C:nucleus"/>
    <property type="evidence" value="ECO:0007669"/>
    <property type="project" value="UniProtKB-SubCell"/>
</dbReference>
<dbReference type="PANTHER" id="PTHR11969">
    <property type="entry name" value="MAX DIMERIZATION, MAD"/>
    <property type="match status" value="1"/>
</dbReference>
<evidence type="ECO:0000256" key="1">
    <source>
        <dbReference type="ARBA" id="ARBA00004123"/>
    </source>
</evidence>
<evidence type="ECO:0000313" key="7">
    <source>
        <dbReference type="EMBL" id="CAD7428227.1"/>
    </source>
</evidence>
<keyword evidence="5" id="KW-0539">Nucleus</keyword>
<proteinExistence type="predicted"/>
<dbReference type="InterPro" id="IPR011598">
    <property type="entry name" value="bHLH_dom"/>
</dbReference>
<sequence length="89" mass="9573">MTNWYKSHVVPPTMSTSLVIGGRAHLRNCLEKLKEMVPLGPEASRHTTLGLLTKAKRFIKVISAAGSRVFGGSLVPSCYLSGTADTDSQ</sequence>
<feature type="domain" description="BHLH" evidence="6">
    <location>
        <begin position="23"/>
        <end position="60"/>
    </location>
</feature>
<dbReference type="AlphaFoldDB" id="A0A7R9HMR2"/>
<dbReference type="Gene3D" id="4.10.280.10">
    <property type="entry name" value="Helix-loop-helix DNA-binding domain"/>
    <property type="match status" value="1"/>
</dbReference>
<evidence type="ECO:0000256" key="4">
    <source>
        <dbReference type="ARBA" id="ARBA00023163"/>
    </source>
</evidence>
<keyword evidence="4" id="KW-0804">Transcription</keyword>
<dbReference type="GO" id="GO:0000981">
    <property type="term" value="F:DNA-binding transcription factor activity, RNA polymerase II-specific"/>
    <property type="evidence" value="ECO:0007669"/>
    <property type="project" value="TreeGrafter"/>
</dbReference>
<reference evidence="7" key="1">
    <citation type="submission" date="2020-11" db="EMBL/GenBank/DDBJ databases">
        <authorList>
            <person name="Tran Van P."/>
        </authorList>
    </citation>
    <scope>NUCLEOTIDE SEQUENCE</scope>
</reference>
<keyword evidence="2" id="KW-0805">Transcription regulation</keyword>
<dbReference type="GO" id="GO:0000978">
    <property type="term" value="F:RNA polymerase II cis-regulatory region sequence-specific DNA binding"/>
    <property type="evidence" value="ECO:0007669"/>
    <property type="project" value="TreeGrafter"/>
</dbReference>
<gene>
    <name evidence="7" type="ORF">TMSB3V08_LOCUS5039</name>
</gene>
<organism evidence="7">
    <name type="scientific">Timema monikensis</name>
    <dbReference type="NCBI Taxonomy" id="170555"/>
    <lineage>
        <taxon>Eukaryota</taxon>
        <taxon>Metazoa</taxon>
        <taxon>Ecdysozoa</taxon>
        <taxon>Arthropoda</taxon>
        <taxon>Hexapoda</taxon>
        <taxon>Insecta</taxon>
        <taxon>Pterygota</taxon>
        <taxon>Neoptera</taxon>
        <taxon>Polyneoptera</taxon>
        <taxon>Phasmatodea</taxon>
        <taxon>Timematodea</taxon>
        <taxon>Timematoidea</taxon>
        <taxon>Timematidae</taxon>
        <taxon>Timema</taxon>
    </lineage>
</organism>
<dbReference type="PANTHER" id="PTHR11969:SF54">
    <property type="entry name" value="MAD-LIKE PROTEIN 1"/>
    <property type="match status" value="1"/>
</dbReference>
<accession>A0A7R9HMR2</accession>
<evidence type="ECO:0000256" key="3">
    <source>
        <dbReference type="ARBA" id="ARBA00023125"/>
    </source>
</evidence>
<evidence type="ECO:0000256" key="2">
    <source>
        <dbReference type="ARBA" id="ARBA00023015"/>
    </source>
</evidence>
<dbReference type="EMBL" id="OB793671">
    <property type="protein sequence ID" value="CAD7428227.1"/>
    <property type="molecule type" value="Genomic_DNA"/>
</dbReference>
<keyword evidence="3" id="KW-0238">DNA-binding</keyword>
<dbReference type="Pfam" id="PF00010">
    <property type="entry name" value="HLH"/>
    <property type="match status" value="1"/>
</dbReference>
<name>A0A7R9HMR2_9NEOP</name>
<comment type="subcellular location">
    <subcellularLocation>
        <location evidence="1">Nucleus</location>
    </subcellularLocation>
</comment>
<dbReference type="GO" id="GO:0046983">
    <property type="term" value="F:protein dimerization activity"/>
    <property type="evidence" value="ECO:0007669"/>
    <property type="project" value="InterPro"/>
</dbReference>